<dbReference type="Proteomes" id="UP000030661">
    <property type="component" value="Unassembled WGS sequence"/>
</dbReference>
<name>A0A081BX36_VECG1</name>
<keyword evidence="2" id="KW-1185">Reference proteome</keyword>
<evidence type="ECO:0000313" key="2">
    <source>
        <dbReference type="Proteomes" id="UP000030661"/>
    </source>
</evidence>
<dbReference type="HOGENOM" id="CLU_2354100_0_0_0"/>
<gene>
    <name evidence="1" type="ORF">U27_03855</name>
</gene>
<accession>A0A081BX36</accession>
<proteinExistence type="predicted"/>
<dbReference type="AlphaFoldDB" id="A0A081BX36"/>
<organism evidence="1">
    <name type="scientific">Vecturithrix granuli</name>
    <dbReference type="NCBI Taxonomy" id="1499967"/>
    <lineage>
        <taxon>Bacteria</taxon>
        <taxon>Candidatus Moduliflexota</taxon>
        <taxon>Candidatus Vecturitrichia</taxon>
        <taxon>Candidatus Vecturitrichales</taxon>
        <taxon>Candidatus Vecturitrichaceae</taxon>
        <taxon>Candidatus Vecturithrix</taxon>
    </lineage>
</organism>
<evidence type="ECO:0000313" key="1">
    <source>
        <dbReference type="EMBL" id="GAK56891.1"/>
    </source>
</evidence>
<protein>
    <submittedName>
        <fullName evidence="1">Uncharacterized protein</fullName>
    </submittedName>
</protein>
<dbReference type="STRING" id="1499967.U27_03855"/>
<reference evidence="1" key="1">
    <citation type="journal article" date="2015" name="PeerJ">
        <title>First genomic representation of candidate bacterial phylum KSB3 points to enhanced environmental sensing as a trigger of wastewater bulking.</title>
        <authorList>
            <person name="Sekiguchi Y."/>
            <person name="Ohashi A."/>
            <person name="Parks D.H."/>
            <person name="Yamauchi T."/>
            <person name="Tyson G.W."/>
            <person name="Hugenholtz P."/>
        </authorList>
    </citation>
    <scope>NUCLEOTIDE SEQUENCE [LARGE SCALE GENOMIC DNA]</scope>
</reference>
<sequence length="96" mass="10923">MLAWGFLLFVTMGHGADAKNTTRLCESLPAWNGLELTWRVSLLIRVYGFPHDPCRDPGHVPISVNAPQLVLTKFLKILELERIYPPHLAFRHTFAV</sequence>
<dbReference type="EMBL" id="DF820465">
    <property type="protein sequence ID" value="GAK56891.1"/>
    <property type="molecule type" value="Genomic_DNA"/>
</dbReference>